<dbReference type="InterPro" id="IPR042103">
    <property type="entry name" value="SerRS_1_N_sf"/>
</dbReference>
<keyword evidence="5 10" id="KW-0067">ATP-binding</keyword>
<evidence type="ECO:0000256" key="5">
    <source>
        <dbReference type="ARBA" id="ARBA00022840"/>
    </source>
</evidence>
<dbReference type="SUPFAM" id="SSF55681">
    <property type="entry name" value="Class II aaRS and biotin synthetases"/>
    <property type="match status" value="1"/>
</dbReference>
<dbReference type="InterPro" id="IPR015866">
    <property type="entry name" value="Ser-tRNA-synth_1_N"/>
</dbReference>
<evidence type="ECO:0000256" key="10">
    <source>
        <dbReference type="PIRSR" id="PIRSR001529-2"/>
    </source>
</evidence>
<dbReference type="GO" id="GO:0005524">
    <property type="term" value="F:ATP binding"/>
    <property type="evidence" value="ECO:0007669"/>
    <property type="project" value="UniProtKB-KW"/>
</dbReference>
<dbReference type="GO" id="GO:0004828">
    <property type="term" value="F:serine-tRNA ligase activity"/>
    <property type="evidence" value="ECO:0007669"/>
    <property type="project" value="UniProtKB-EC"/>
</dbReference>
<evidence type="ECO:0000256" key="8">
    <source>
        <dbReference type="ARBA" id="ARBA00031113"/>
    </source>
</evidence>
<dbReference type="InterPro" id="IPR033729">
    <property type="entry name" value="SerRS_core"/>
</dbReference>
<evidence type="ECO:0000256" key="3">
    <source>
        <dbReference type="ARBA" id="ARBA00022598"/>
    </source>
</evidence>
<evidence type="ECO:0000259" key="11">
    <source>
        <dbReference type="PROSITE" id="PS50862"/>
    </source>
</evidence>
<dbReference type="PROSITE" id="PS50862">
    <property type="entry name" value="AA_TRNA_LIGASE_II"/>
    <property type="match status" value="1"/>
</dbReference>
<feature type="binding site" evidence="9">
    <location>
        <position position="297"/>
    </location>
    <ligand>
        <name>L-serine</name>
        <dbReference type="ChEBI" id="CHEBI:33384"/>
    </ligand>
</feature>
<evidence type="ECO:0000256" key="9">
    <source>
        <dbReference type="PIRSR" id="PIRSR001529-1"/>
    </source>
</evidence>
<dbReference type="InterPro" id="IPR006195">
    <property type="entry name" value="aa-tRNA-synth_II"/>
</dbReference>
<accession>A0A0L0DM29</accession>
<dbReference type="PRINTS" id="PR00981">
    <property type="entry name" value="TRNASYNTHSER"/>
</dbReference>
<feature type="binding site" evidence="10">
    <location>
        <begin position="290"/>
        <end position="293"/>
    </location>
    <ligand>
        <name>ATP</name>
        <dbReference type="ChEBI" id="CHEBI:30616"/>
    </ligand>
</feature>
<keyword evidence="7 12" id="KW-0030">Aminoacyl-tRNA synthetase</keyword>
<proteinExistence type="inferred from homology"/>
<dbReference type="RefSeq" id="XP_013755488.1">
    <property type="nucleotide sequence ID" value="XM_013900034.1"/>
</dbReference>
<dbReference type="InterPro" id="IPR002317">
    <property type="entry name" value="Ser-tRNA-ligase_type_1"/>
</dbReference>
<dbReference type="FunFam" id="3.30.930.10:FF:000026">
    <property type="entry name" value="Seryl-tRNA synthetase, cytoplasmic"/>
    <property type="match status" value="1"/>
</dbReference>
<feature type="domain" description="Aminoacyl-transfer RNA synthetases class-II family profile" evidence="11">
    <location>
        <begin position="193"/>
        <end position="423"/>
    </location>
</feature>
<dbReference type="STRING" id="461836.A0A0L0DM29"/>
<dbReference type="SUPFAM" id="SSF46589">
    <property type="entry name" value="tRNA-binding arm"/>
    <property type="match status" value="1"/>
</dbReference>
<dbReference type="NCBIfam" id="TIGR00414">
    <property type="entry name" value="serS"/>
    <property type="match status" value="1"/>
</dbReference>
<evidence type="ECO:0000256" key="4">
    <source>
        <dbReference type="ARBA" id="ARBA00022741"/>
    </source>
</evidence>
<protein>
    <recommendedName>
        <fullName evidence="2">serine--tRNA ligase</fullName>
        <ecNumber evidence="2">6.1.1.11</ecNumber>
    </recommendedName>
    <alternativeName>
        <fullName evidence="8">Seryl-tRNA synthetase</fullName>
    </alternativeName>
</protein>
<dbReference type="Gene3D" id="3.30.930.10">
    <property type="entry name" value="Bira Bifunctional Protein, Domain 2"/>
    <property type="match status" value="1"/>
</dbReference>
<sequence>MLDIVMFREDQGGEPEKIRESQRRRNKSVEIVDEVIARDTEWRALRGKIDDMRREAGVIQGAITTKRKAKESADEEIAQRKALMIEVGKKEAELAELALARDSVLKTIGNIVHDSVPVASDEVHNEVVKTWGKFEAPEGVTLLKHHHELLRMIGGYDPERGAKVVGHRGYFYTGPAVLLNQAIINYGIAFAGARGYMPLQTPFMMLKSQMSKTAQLEDFDEALYKVVGDADEGSANEKYLIATSEQPISAYHSDEWIKEADLPIKYAGYSTCFRKEAGAHGKDAWGVFRVHQFEKVEQFVLTTPDESWEMLEEMLATSEDFYQSLGLPYQVVTIVSGELNNAAAKKYDLEAWFPTLGTFRELVSCSNCTDYQSRDLEVRCGVKKQGARNKKYVHMLNSTLTATSRTLCCILENYQTNDGVRVPEVLQPFLGGMDFIPFIMPMPKRPKAKKNKKQKK</sequence>
<dbReference type="EMBL" id="GL349472">
    <property type="protein sequence ID" value="KNC52448.1"/>
    <property type="molecule type" value="Genomic_DNA"/>
</dbReference>
<evidence type="ECO:0000313" key="13">
    <source>
        <dbReference type="Proteomes" id="UP000054408"/>
    </source>
</evidence>
<evidence type="ECO:0000256" key="6">
    <source>
        <dbReference type="ARBA" id="ARBA00022917"/>
    </source>
</evidence>
<feature type="binding site" evidence="10">
    <location>
        <begin position="361"/>
        <end position="364"/>
    </location>
    <ligand>
        <name>ATP</name>
        <dbReference type="ChEBI" id="CHEBI:30616"/>
    </ligand>
</feature>
<dbReference type="Pfam" id="PF02403">
    <property type="entry name" value="Seryl_tRNA_N"/>
    <property type="match status" value="1"/>
</dbReference>
<feature type="binding site" evidence="9">
    <location>
        <position position="274"/>
    </location>
    <ligand>
        <name>L-serine</name>
        <dbReference type="ChEBI" id="CHEBI:33384"/>
    </ligand>
</feature>
<dbReference type="GO" id="GO:0006434">
    <property type="term" value="P:seryl-tRNA aminoacylation"/>
    <property type="evidence" value="ECO:0007669"/>
    <property type="project" value="InterPro"/>
</dbReference>
<evidence type="ECO:0000256" key="7">
    <source>
        <dbReference type="ARBA" id="ARBA00023146"/>
    </source>
</evidence>
<reference evidence="12 13" key="1">
    <citation type="submission" date="2010-05" db="EMBL/GenBank/DDBJ databases">
        <title>The Genome Sequence of Thecamonas trahens ATCC 50062.</title>
        <authorList>
            <consortium name="The Broad Institute Genome Sequencing Platform"/>
            <person name="Russ C."/>
            <person name="Cuomo C."/>
            <person name="Shea T."/>
            <person name="Young S.K."/>
            <person name="Zeng Q."/>
            <person name="Koehrsen M."/>
            <person name="Haas B."/>
            <person name="Borodovsky M."/>
            <person name="Guigo R."/>
            <person name="Alvarado L."/>
            <person name="Berlin A."/>
            <person name="Bochicchio J."/>
            <person name="Borenstein D."/>
            <person name="Chapman S."/>
            <person name="Chen Z."/>
            <person name="Freedman E."/>
            <person name="Gellesch M."/>
            <person name="Goldberg J."/>
            <person name="Griggs A."/>
            <person name="Gujja S."/>
            <person name="Heilman E."/>
            <person name="Heiman D."/>
            <person name="Hepburn T."/>
            <person name="Howarth C."/>
            <person name="Jen D."/>
            <person name="Larson L."/>
            <person name="Mehta T."/>
            <person name="Park D."/>
            <person name="Pearson M."/>
            <person name="Roberts A."/>
            <person name="Saif S."/>
            <person name="Shenoy N."/>
            <person name="Sisk P."/>
            <person name="Stolte C."/>
            <person name="Sykes S."/>
            <person name="Thomson T."/>
            <person name="Walk T."/>
            <person name="White J."/>
            <person name="Yandava C."/>
            <person name="Burger G."/>
            <person name="Gray M.W."/>
            <person name="Holland P.W.H."/>
            <person name="King N."/>
            <person name="Lang F.B.F."/>
            <person name="Roger A.J."/>
            <person name="Ruiz-Trillo I."/>
            <person name="Lander E."/>
            <person name="Nusbaum C."/>
        </authorList>
    </citation>
    <scope>NUCLEOTIDE SEQUENCE [LARGE SCALE GENOMIC DNA]</scope>
    <source>
        <strain evidence="12 13">ATCC 50062</strain>
    </source>
</reference>
<evidence type="ECO:0000313" key="12">
    <source>
        <dbReference type="EMBL" id="KNC52448.1"/>
    </source>
</evidence>
<feature type="binding site" evidence="10">
    <location>
        <begin position="274"/>
        <end position="276"/>
    </location>
    <ligand>
        <name>ATP</name>
        <dbReference type="ChEBI" id="CHEBI:30616"/>
    </ligand>
</feature>
<name>A0A0L0DM29_THETB</name>
<dbReference type="EC" id="6.1.1.11" evidence="2"/>
<feature type="binding site" evidence="9">
    <location>
        <position position="243"/>
    </location>
    <ligand>
        <name>L-serine</name>
        <dbReference type="ChEBI" id="CHEBI:33384"/>
    </ligand>
</feature>
<evidence type="ECO:0000256" key="1">
    <source>
        <dbReference type="ARBA" id="ARBA00010728"/>
    </source>
</evidence>
<dbReference type="PIRSF" id="PIRSF001529">
    <property type="entry name" value="Ser-tRNA-synth_IIa"/>
    <property type="match status" value="1"/>
</dbReference>
<gene>
    <name evidence="12" type="ORF">AMSG_08432</name>
</gene>
<feature type="site" description="Important for serine binding" evidence="9">
    <location>
        <position position="399"/>
    </location>
</feature>
<dbReference type="eggNOG" id="KOG2509">
    <property type="taxonomic scope" value="Eukaryota"/>
</dbReference>
<dbReference type="OMA" id="GYTPCFR"/>
<keyword evidence="6" id="KW-0648">Protein biosynthesis</keyword>
<dbReference type="InterPro" id="IPR045864">
    <property type="entry name" value="aa-tRNA-synth_II/BPL/LPL"/>
</dbReference>
<dbReference type="InterPro" id="IPR002314">
    <property type="entry name" value="aa-tRNA-synt_IIb"/>
</dbReference>
<dbReference type="Pfam" id="PF00587">
    <property type="entry name" value="tRNA-synt_2b"/>
    <property type="match status" value="1"/>
</dbReference>
<dbReference type="GeneID" id="25567126"/>
<dbReference type="PANTHER" id="PTHR11778">
    <property type="entry name" value="SERYL-TRNA SYNTHETASE"/>
    <property type="match status" value="1"/>
</dbReference>
<organism evidence="12 13">
    <name type="scientific">Thecamonas trahens ATCC 50062</name>
    <dbReference type="NCBI Taxonomy" id="461836"/>
    <lineage>
        <taxon>Eukaryota</taxon>
        <taxon>Apusozoa</taxon>
        <taxon>Apusomonadida</taxon>
        <taxon>Apusomonadidae</taxon>
        <taxon>Thecamonas</taxon>
    </lineage>
</organism>
<dbReference type="Gene3D" id="1.10.287.40">
    <property type="entry name" value="Serine-tRNA synthetase, tRNA binding domain"/>
    <property type="match status" value="1"/>
</dbReference>
<dbReference type="AlphaFoldDB" id="A0A0L0DM29"/>
<dbReference type="OrthoDB" id="10264585at2759"/>
<dbReference type="InterPro" id="IPR010978">
    <property type="entry name" value="tRNA-bd_arm"/>
</dbReference>
<keyword evidence="3" id="KW-0436">Ligase</keyword>
<keyword evidence="13" id="KW-1185">Reference proteome</keyword>
<dbReference type="Proteomes" id="UP000054408">
    <property type="component" value="Unassembled WGS sequence"/>
</dbReference>
<keyword evidence="4" id="KW-0547">Nucleotide-binding</keyword>
<dbReference type="CDD" id="cd00770">
    <property type="entry name" value="SerRS_core"/>
    <property type="match status" value="1"/>
</dbReference>
<comment type="similarity">
    <text evidence="1">Belongs to the class-II aminoacyl-tRNA synthetase family. Type-1 seryl-tRNA synthetase subfamily.</text>
</comment>
<evidence type="ECO:0000256" key="2">
    <source>
        <dbReference type="ARBA" id="ARBA00012840"/>
    </source>
</evidence>
<feature type="binding site" evidence="9">
    <location>
        <position position="397"/>
    </location>
    <ligand>
        <name>L-serine</name>
        <dbReference type="ChEBI" id="CHEBI:33384"/>
    </ligand>
</feature>